<evidence type="ECO:0000256" key="1">
    <source>
        <dbReference type="SAM" id="Phobius"/>
    </source>
</evidence>
<proteinExistence type="predicted"/>
<keyword evidence="1" id="KW-0812">Transmembrane</keyword>
<feature type="transmembrane region" description="Helical" evidence="1">
    <location>
        <begin position="40"/>
        <end position="64"/>
    </location>
</feature>
<evidence type="ECO:0000313" key="2">
    <source>
        <dbReference type="EMBL" id="QAX80312.1"/>
    </source>
</evidence>
<dbReference type="Proteomes" id="UP000288804">
    <property type="component" value="Chromosome"/>
</dbReference>
<protein>
    <submittedName>
        <fullName evidence="2">Uncharacterized protein</fullName>
    </submittedName>
</protein>
<sequence length="130" mass="14289">MVIIIRSFLVEYRRLRMLGFSRLEATGLVLVDPAGASLRVLWHVCIVTPLFMVGALTVGLWLFLPAARVGEVISVCIGDAGLRTQLGCILLLASAVLEGGRYVWRMNDSLLSQLSKGEGYDKVGLKDKQR</sequence>
<keyword evidence="1" id="KW-1133">Transmembrane helix</keyword>
<dbReference type="RefSeq" id="WP_129198256.1">
    <property type="nucleotide sequence ID" value="NZ_CP032487.1"/>
</dbReference>
<feature type="transmembrane region" description="Helical" evidence="1">
    <location>
        <begin position="84"/>
        <end position="104"/>
    </location>
</feature>
<keyword evidence="1" id="KW-0472">Membrane</keyword>
<organism evidence="2 3">
    <name type="scientific">Yersinia hibernica</name>
    <dbReference type="NCBI Taxonomy" id="2339259"/>
    <lineage>
        <taxon>Bacteria</taxon>
        <taxon>Pseudomonadati</taxon>
        <taxon>Pseudomonadota</taxon>
        <taxon>Gammaproteobacteria</taxon>
        <taxon>Enterobacterales</taxon>
        <taxon>Yersiniaceae</taxon>
        <taxon>Yersinia</taxon>
    </lineage>
</organism>
<name>A0ABX5R3T0_9GAMM</name>
<evidence type="ECO:0000313" key="3">
    <source>
        <dbReference type="Proteomes" id="UP000288804"/>
    </source>
</evidence>
<accession>A0ABX5R3T0</accession>
<dbReference type="EMBL" id="CP032487">
    <property type="protein sequence ID" value="QAX80312.1"/>
    <property type="molecule type" value="Genomic_DNA"/>
</dbReference>
<keyword evidence="3" id="KW-1185">Reference proteome</keyword>
<reference evidence="3" key="1">
    <citation type="submission" date="2018-09" db="EMBL/GenBank/DDBJ databases">
        <title>Yersinia hibernicus sp. nov.</title>
        <authorList>
            <person name="Nguyen S.V."/>
            <person name="Mundanda D.M."/>
            <person name="Anes J."/>
            <person name="Fanning S."/>
        </authorList>
    </citation>
    <scope>NUCLEOTIDE SEQUENCE [LARGE SCALE GENOMIC DNA]</scope>
    <source>
        <strain evidence="3">CFS1934</strain>
    </source>
</reference>
<gene>
    <name evidence="2" type="ORF">D5F51_18295</name>
</gene>